<reference evidence="2 3" key="2">
    <citation type="submission" date="2018-11" db="EMBL/GenBank/DDBJ databases">
        <authorList>
            <consortium name="Pathogen Informatics"/>
        </authorList>
    </citation>
    <scope>NUCLEOTIDE SEQUENCE [LARGE SCALE GENOMIC DNA]</scope>
</reference>
<dbReference type="AlphaFoldDB" id="A0A0M3KEP5"/>
<evidence type="ECO:0000256" key="1">
    <source>
        <dbReference type="SAM" id="MobiDB-lite"/>
    </source>
</evidence>
<protein>
    <submittedName>
        <fullName evidence="4">Cytokin_check_N domain-containing protein</fullName>
    </submittedName>
</protein>
<dbReference type="OrthoDB" id="5873999at2759"/>
<gene>
    <name evidence="2" type="ORF">ASIM_LOCUS18843</name>
</gene>
<name>A0A0M3KEP5_ANISI</name>
<keyword evidence="3" id="KW-1185">Reference proteome</keyword>
<feature type="region of interest" description="Disordered" evidence="1">
    <location>
        <begin position="282"/>
        <end position="406"/>
    </location>
</feature>
<feature type="compositionally biased region" description="Basic and acidic residues" evidence="1">
    <location>
        <begin position="217"/>
        <end position="229"/>
    </location>
</feature>
<dbReference type="InterPro" id="IPR057233">
    <property type="entry name" value="DUF7911"/>
</dbReference>
<feature type="compositionally biased region" description="Polar residues" evidence="1">
    <location>
        <begin position="233"/>
        <end position="255"/>
    </location>
</feature>
<dbReference type="Pfam" id="PF25492">
    <property type="entry name" value="DUF7911"/>
    <property type="match status" value="1"/>
</dbReference>
<accession>A0A0M3KEP5</accession>
<sequence>MDMANQFIVELDLKRSMLYTMHRFLKNLLSECSFDLLFRPERVEPKWIEFDRDHRRQTWLDSFSVDGDLLMFTESLREQNAITSNIYATNMQQPKSTVHILIVNFATDLILLKKSTIVELTARNVSTFDKLLFQKASQKASARESSTKRPQYATKNTIWTYKPYLGAYPSIAKQQSTTTTAPHQKTPAKTRQPSTATGTRDWLDATTTTTTTSPPGDVERKPLTDEVSYRRPSGTQPSITASFTRNTPRYSSTRNIPKENDHEESGRSGAEMGSITIDEIDEDQARSIPSNGDKALQGKDFESVERPSNADFDANNDNDKSESRTPKDRHSLMEDQYSANDKPKDKWNDLDNTDVDHYNDGEDELEDGIYGISDDFSNESGPRPRPTKHPRQNTGEPQSPPQNETLKSVAAKHYSHIVSFDNQIFRIFLLFFVSLQMMHY</sequence>
<dbReference type="EMBL" id="UYRR01036179">
    <property type="protein sequence ID" value="VDK66420.1"/>
    <property type="molecule type" value="Genomic_DNA"/>
</dbReference>
<reference evidence="4" key="1">
    <citation type="submission" date="2017-02" db="UniProtKB">
        <authorList>
            <consortium name="WormBaseParasite"/>
        </authorList>
    </citation>
    <scope>IDENTIFICATION</scope>
</reference>
<evidence type="ECO:0000313" key="2">
    <source>
        <dbReference type="EMBL" id="VDK66420.1"/>
    </source>
</evidence>
<organism evidence="4">
    <name type="scientific">Anisakis simplex</name>
    <name type="common">Herring worm</name>
    <dbReference type="NCBI Taxonomy" id="6269"/>
    <lineage>
        <taxon>Eukaryota</taxon>
        <taxon>Metazoa</taxon>
        <taxon>Ecdysozoa</taxon>
        <taxon>Nematoda</taxon>
        <taxon>Chromadorea</taxon>
        <taxon>Rhabditida</taxon>
        <taxon>Spirurina</taxon>
        <taxon>Ascaridomorpha</taxon>
        <taxon>Ascaridoidea</taxon>
        <taxon>Anisakidae</taxon>
        <taxon>Anisakis</taxon>
        <taxon>Anisakis simplex complex</taxon>
    </lineage>
</organism>
<feature type="compositionally biased region" description="Basic and acidic residues" evidence="1">
    <location>
        <begin position="296"/>
        <end position="305"/>
    </location>
</feature>
<feature type="compositionally biased region" description="Basic and acidic residues" evidence="1">
    <location>
        <begin position="317"/>
        <end position="333"/>
    </location>
</feature>
<feature type="compositionally biased region" description="Basic and acidic residues" evidence="1">
    <location>
        <begin position="256"/>
        <end position="266"/>
    </location>
</feature>
<evidence type="ECO:0000313" key="4">
    <source>
        <dbReference type="WBParaSite" id="ASIM_0001945301-mRNA-1"/>
    </source>
</evidence>
<feature type="region of interest" description="Disordered" evidence="1">
    <location>
        <begin position="175"/>
        <end position="270"/>
    </location>
</feature>
<proteinExistence type="predicted"/>
<feature type="compositionally biased region" description="Polar residues" evidence="1">
    <location>
        <begin position="392"/>
        <end position="406"/>
    </location>
</feature>
<feature type="compositionally biased region" description="Polar residues" evidence="1">
    <location>
        <begin position="175"/>
        <end position="198"/>
    </location>
</feature>
<dbReference type="Proteomes" id="UP000267096">
    <property type="component" value="Unassembled WGS sequence"/>
</dbReference>
<evidence type="ECO:0000313" key="3">
    <source>
        <dbReference type="Proteomes" id="UP000267096"/>
    </source>
</evidence>
<dbReference type="WBParaSite" id="ASIM_0001945301-mRNA-1">
    <property type="protein sequence ID" value="ASIM_0001945301-mRNA-1"/>
    <property type="gene ID" value="ASIM_0001945301"/>
</dbReference>
<feature type="compositionally biased region" description="Basic and acidic residues" evidence="1">
    <location>
        <begin position="341"/>
        <end position="360"/>
    </location>
</feature>